<protein>
    <recommendedName>
        <fullName evidence="1">Protein SDA1</fullName>
    </recommendedName>
</protein>
<reference evidence="3 4" key="1">
    <citation type="journal article" date="2018" name="PLoS ONE">
        <title>The draft genome of Kipferlia bialata reveals reductive genome evolution in fornicate parasites.</title>
        <authorList>
            <person name="Tanifuji G."/>
            <person name="Takabayashi S."/>
            <person name="Kume K."/>
            <person name="Takagi M."/>
            <person name="Nakayama T."/>
            <person name="Kamikawa R."/>
            <person name="Inagaki Y."/>
            <person name="Hashimoto T."/>
        </authorList>
    </citation>
    <scope>NUCLEOTIDE SEQUENCE [LARGE SCALE GENOMIC DNA]</scope>
    <source>
        <strain evidence="3">NY0173</strain>
    </source>
</reference>
<evidence type="ECO:0000313" key="4">
    <source>
        <dbReference type="Proteomes" id="UP000265618"/>
    </source>
</evidence>
<dbReference type="InterPro" id="IPR027312">
    <property type="entry name" value="Sda1"/>
</dbReference>
<keyword evidence="1" id="KW-0690">Ribosome biogenesis</keyword>
<dbReference type="GO" id="GO:0005730">
    <property type="term" value="C:nucleolus"/>
    <property type="evidence" value="ECO:0007669"/>
    <property type="project" value="UniProtKB-SubCell"/>
</dbReference>
<name>A0A9K3GMV5_9EUKA</name>
<keyword evidence="1" id="KW-0539">Nucleus</keyword>
<evidence type="ECO:0000259" key="2">
    <source>
        <dbReference type="Pfam" id="PF08158"/>
    </source>
</evidence>
<dbReference type="GO" id="GO:0015031">
    <property type="term" value="P:protein transport"/>
    <property type="evidence" value="ECO:0007669"/>
    <property type="project" value="UniProtKB-KW"/>
</dbReference>
<evidence type="ECO:0000313" key="3">
    <source>
        <dbReference type="EMBL" id="GIQ88558.1"/>
    </source>
</evidence>
<dbReference type="OrthoDB" id="2196187at2759"/>
<keyword evidence="1" id="KW-0813">Transport</keyword>
<accession>A0A9K3GMV5</accession>
<sequence length="184" mass="20937">MTRFDGDLANLSRFCKKDPVAYVEEFEAQLVKFTNLVEVFKHSPNQPCEDLIGVSQFLASLVTQYRAQLAHFADDVIALLEEHAATMDASLRLQLVKCLISLRVRDEVEPLKLLPLFFRLLRIHDKPLRATVFGHVITDIVQSNKKRKQPKVNARLQAFLAQQIAGDVYISAKKAMGVLTELYR</sequence>
<dbReference type="GO" id="GO:0000055">
    <property type="term" value="P:ribosomal large subunit export from nucleus"/>
    <property type="evidence" value="ECO:0007669"/>
    <property type="project" value="UniProtKB-UniRule"/>
</dbReference>
<organism evidence="3 4">
    <name type="scientific">Kipferlia bialata</name>
    <dbReference type="NCBI Taxonomy" id="797122"/>
    <lineage>
        <taxon>Eukaryota</taxon>
        <taxon>Metamonada</taxon>
        <taxon>Carpediemonas-like organisms</taxon>
        <taxon>Kipferlia</taxon>
    </lineage>
</organism>
<dbReference type="Pfam" id="PF08158">
    <property type="entry name" value="SDA1_HEAT"/>
    <property type="match status" value="1"/>
</dbReference>
<dbReference type="PANTHER" id="PTHR12730">
    <property type="entry name" value="HSDA/SDA1-RELATED"/>
    <property type="match status" value="1"/>
</dbReference>
<dbReference type="AlphaFoldDB" id="A0A9K3GMV5"/>
<comment type="function">
    <text evidence="1">Required for 60S pre-ribosomal subunits export to the cytoplasm.</text>
</comment>
<feature type="non-terminal residue" evidence="3">
    <location>
        <position position="1"/>
    </location>
</feature>
<comment type="similarity">
    <text evidence="1">Belongs to the SDA1 family.</text>
</comment>
<keyword evidence="4" id="KW-1185">Reference proteome</keyword>
<dbReference type="EMBL" id="BDIP01004177">
    <property type="protein sequence ID" value="GIQ88558.1"/>
    <property type="molecule type" value="Genomic_DNA"/>
</dbReference>
<evidence type="ECO:0000256" key="1">
    <source>
        <dbReference type="RuleBase" id="RU365057"/>
    </source>
</evidence>
<dbReference type="PANTHER" id="PTHR12730:SF0">
    <property type="entry name" value="PROTEIN SDA1 HOMOLOG"/>
    <property type="match status" value="1"/>
</dbReference>
<dbReference type="InterPro" id="IPR012977">
    <property type="entry name" value="SDA1_N"/>
</dbReference>
<feature type="domain" description="SDA1 N-terminal" evidence="2">
    <location>
        <begin position="57"/>
        <end position="184"/>
    </location>
</feature>
<comment type="caution">
    <text evidence="3">The sequence shown here is derived from an EMBL/GenBank/DDBJ whole genome shotgun (WGS) entry which is preliminary data.</text>
</comment>
<dbReference type="Proteomes" id="UP000265618">
    <property type="component" value="Unassembled WGS sequence"/>
</dbReference>
<comment type="subcellular location">
    <subcellularLocation>
        <location evidence="1">Nucleus</location>
        <location evidence="1">Nucleolus</location>
    </subcellularLocation>
</comment>
<gene>
    <name evidence="3" type="ORF">KIPB_010835</name>
</gene>
<keyword evidence="1" id="KW-0653">Protein transport</keyword>
<proteinExistence type="inferred from homology"/>
<dbReference type="GO" id="GO:0042273">
    <property type="term" value="P:ribosomal large subunit biogenesis"/>
    <property type="evidence" value="ECO:0007669"/>
    <property type="project" value="UniProtKB-UniRule"/>
</dbReference>